<proteinExistence type="predicted"/>
<dbReference type="AlphaFoldDB" id="A0A1G7UJM9"/>
<keyword evidence="2" id="KW-0812">Transmembrane</keyword>
<feature type="transmembrane region" description="Helical" evidence="2">
    <location>
        <begin position="121"/>
        <end position="146"/>
    </location>
</feature>
<feature type="compositionally biased region" description="Gly residues" evidence="1">
    <location>
        <begin position="10"/>
        <end position="25"/>
    </location>
</feature>
<keyword evidence="2" id="KW-0472">Membrane</keyword>
<keyword evidence="4" id="KW-1185">Reference proteome</keyword>
<organism evidence="3 4">
    <name type="scientific">Microbacterium pygmaeum</name>
    <dbReference type="NCBI Taxonomy" id="370764"/>
    <lineage>
        <taxon>Bacteria</taxon>
        <taxon>Bacillati</taxon>
        <taxon>Actinomycetota</taxon>
        <taxon>Actinomycetes</taxon>
        <taxon>Micrococcales</taxon>
        <taxon>Microbacteriaceae</taxon>
        <taxon>Microbacterium</taxon>
    </lineage>
</organism>
<feature type="transmembrane region" description="Helical" evidence="2">
    <location>
        <begin position="91"/>
        <end position="109"/>
    </location>
</feature>
<feature type="transmembrane region" description="Helical" evidence="2">
    <location>
        <begin position="65"/>
        <end position="82"/>
    </location>
</feature>
<dbReference type="Proteomes" id="UP000199009">
    <property type="component" value="Chromosome I"/>
</dbReference>
<feature type="transmembrane region" description="Helical" evidence="2">
    <location>
        <begin position="35"/>
        <end position="53"/>
    </location>
</feature>
<evidence type="ECO:0000313" key="3">
    <source>
        <dbReference type="EMBL" id="SDG46950.1"/>
    </source>
</evidence>
<sequence length="223" mass="23506">MTDAAVPAPGAGGAPGAGDASGGGASARAKARRDVPVGVVMIGISIAAWWPAFTLGAWGELFFDQILTLWAASTAAFVFVLVERRPVGPRLVRAFLLLMPTLWLALNFAVDDDTQDLATAIVDLVAIVAVLIGLLFTVFVLVRIMWPDLGSEIPRRTRWLVVLVVAGITVASFLLGVNNARFMTCQDFEISGNSRPPTCRNAPSDAAAAPEAGAAALSRHEIR</sequence>
<reference evidence="3 4" key="1">
    <citation type="submission" date="2016-10" db="EMBL/GenBank/DDBJ databases">
        <authorList>
            <person name="de Groot N.N."/>
        </authorList>
    </citation>
    <scope>NUCLEOTIDE SEQUENCE [LARGE SCALE GENOMIC DNA]</scope>
    <source>
        <strain evidence="3 4">DSM 23142</strain>
    </source>
</reference>
<feature type="transmembrane region" description="Helical" evidence="2">
    <location>
        <begin position="158"/>
        <end position="177"/>
    </location>
</feature>
<evidence type="ECO:0000256" key="2">
    <source>
        <dbReference type="SAM" id="Phobius"/>
    </source>
</evidence>
<keyword evidence="2" id="KW-1133">Transmembrane helix</keyword>
<dbReference type="STRING" id="370764.SAMN04489810_0386"/>
<gene>
    <name evidence="3" type="ORF">SAMN04489810_0386</name>
</gene>
<protein>
    <submittedName>
        <fullName evidence="3">Uncharacterized protein</fullName>
    </submittedName>
</protein>
<evidence type="ECO:0000313" key="4">
    <source>
        <dbReference type="Proteomes" id="UP000199009"/>
    </source>
</evidence>
<evidence type="ECO:0000256" key="1">
    <source>
        <dbReference type="SAM" id="MobiDB-lite"/>
    </source>
</evidence>
<dbReference type="RefSeq" id="WP_197673010.1">
    <property type="nucleotide sequence ID" value="NZ_LT629692.1"/>
</dbReference>
<accession>A0A1G7UJM9</accession>
<feature type="region of interest" description="Disordered" evidence="1">
    <location>
        <begin position="1"/>
        <end position="25"/>
    </location>
</feature>
<name>A0A1G7UJM9_9MICO</name>
<dbReference type="EMBL" id="LT629692">
    <property type="protein sequence ID" value="SDG46950.1"/>
    <property type="molecule type" value="Genomic_DNA"/>
</dbReference>